<dbReference type="Proteomes" id="UP000887576">
    <property type="component" value="Unplaced"/>
</dbReference>
<proteinExistence type="predicted"/>
<reference evidence="2" key="1">
    <citation type="submission" date="2022-11" db="UniProtKB">
        <authorList>
            <consortium name="WormBaseParasite"/>
        </authorList>
    </citation>
    <scope>IDENTIFICATION</scope>
</reference>
<evidence type="ECO:0000313" key="1">
    <source>
        <dbReference type="Proteomes" id="UP000887576"/>
    </source>
</evidence>
<name>A0AC34QKN5_9BILA</name>
<sequence length="206" mass="23392">MKPQPRENDQCWNDLHHYYVNTAKFKEAEVLLIGGDHIALLGQSQFYYDNLAPLHCFCFGSMGDTIANLLWRIEDGEIDNYTPKAVVVSIGESDFGLSANEVVAGYESIYQSIKRHQPNAKIFFLQMLPCGRLPNQRWDFVGEVNKTMEVVLKNRADVIEMDVEAIEVQGMISVNHMFDFFHLSQAGYDTIFWPVLGAIQTVLGLP</sequence>
<dbReference type="WBParaSite" id="JU765_v2.g17084.t1">
    <property type="protein sequence ID" value="JU765_v2.g17084.t1"/>
    <property type="gene ID" value="JU765_v2.g17084"/>
</dbReference>
<protein>
    <submittedName>
        <fullName evidence="2">SGNH hydrolase-type esterase domain-containing protein</fullName>
    </submittedName>
</protein>
<accession>A0AC34QKN5</accession>
<evidence type="ECO:0000313" key="2">
    <source>
        <dbReference type="WBParaSite" id="JU765_v2.g17084.t1"/>
    </source>
</evidence>
<organism evidence="1 2">
    <name type="scientific">Panagrolaimus sp. JU765</name>
    <dbReference type="NCBI Taxonomy" id="591449"/>
    <lineage>
        <taxon>Eukaryota</taxon>
        <taxon>Metazoa</taxon>
        <taxon>Ecdysozoa</taxon>
        <taxon>Nematoda</taxon>
        <taxon>Chromadorea</taxon>
        <taxon>Rhabditida</taxon>
        <taxon>Tylenchina</taxon>
        <taxon>Panagrolaimomorpha</taxon>
        <taxon>Panagrolaimoidea</taxon>
        <taxon>Panagrolaimidae</taxon>
        <taxon>Panagrolaimus</taxon>
    </lineage>
</organism>